<dbReference type="CDD" id="cd09917">
    <property type="entry name" value="F-box_SF"/>
    <property type="match status" value="1"/>
</dbReference>
<gene>
    <name evidence="2" type="ORF">CPB84DRAFT_1786891</name>
</gene>
<dbReference type="Gene3D" id="3.80.10.10">
    <property type="entry name" value="Ribonuclease Inhibitor"/>
    <property type="match status" value="1"/>
</dbReference>
<reference evidence="2" key="1">
    <citation type="submission" date="2020-11" db="EMBL/GenBank/DDBJ databases">
        <authorList>
            <consortium name="DOE Joint Genome Institute"/>
            <person name="Ahrendt S."/>
            <person name="Riley R."/>
            <person name="Andreopoulos W."/>
            <person name="LaButti K."/>
            <person name="Pangilinan J."/>
            <person name="Ruiz-duenas F.J."/>
            <person name="Barrasa J.M."/>
            <person name="Sanchez-Garcia M."/>
            <person name="Camarero S."/>
            <person name="Miyauchi S."/>
            <person name="Serrano A."/>
            <person name="Linde D."/>
            <person name="Babiker R."/>
            <person name="Drula E."/>
            <person name="Ayuso-Fernandez I."/>
            <person name="Pacheco R."/>
            <person name="Padilla G."/>
            <person name="Ferreira P."/>
            <person name="Barriuso J."/>
            <person name="Kellner H."/>
            <person name="Castanera R."/>
            <person name="Alfaro M."/>
            <person name="Ramirez L."/>
            <person name="Pisabarro A.G."/>
            <person name="Kuo A."/>
            <person name="Tritt A."/>
            <person name="Lipzen A."/>
            <person name="He G."/>
            <person name="Yan M."/>
            <person name="Ng V."/>
            <person name="Cullen D."/>
            <person name="Martin F."/>
            <person name="Rosso M.-N."/>
            <person name="Henrissat B."/>
            <person name="Hibbett D."/>
            <person name="Martinez A.T."/>
            <person name="Grigoriev I.V."/>
        </authorList>
    </citation>
    <scope>NUCLEOTIDE SEQUENCE</scope>
    <source>
        <strain evidence="2">AH 44721</strain>
    </source>
</reference>
<feature type="region of interest" description="Disordered" evidence="1">
    <location>
        <begin position="1"/>
        <end position="35"/>
    </location>
</feature>
<evidence type="ECO:0000313" key="3">
    <source>
        <dbReference type="Proteomes" id="UP000724874"/>
    </source>
</evidence>
<organism evidence="2 3">
    <name type="scientific">Gymnopilus junonius</name>
    <name type="common">Spectacular rustgill mushroom</name>
    <name type="synonym">Gymnopilus spectabilis subsp. junonius</name>
    <dbReference type="NCBI Taxonomy" id="109634"/>
    <lineage>
        <taxon>Eukaryota</taxon>
        <taxon>Fungi</taxon>
        <taxon>Dikarya</taxon>
        <taxon>Basidiomycota</taxon>
        <taxon>Agaricomycotina</taxon>
        <taxon>Agaricomycetes</taxon>
        <taxon>Agaricomycetidae</taxon>
        <taxon>Agaricales</taxon>
        <taxon>Agaricineae</taxon>
        <taxon>Hymenogastraceae</taxon>
        <taxon>Gymnopilus</taxon>
    </lineage>
</organism>
<keyword evidence="3" id="KW-1185">Reference proteome</keyword>
<protein>
    <recommendedName>
        <fullName evidence="4">F-box domain-containing protein</fullName>
    </recommendedName>
</protein>
<name>A0A9P5TKX6_GYMJU</name>
<evidence type="ECO:0000313" key="2">
    <source>
        <dbReference type="EMBL" id="KAF8887460.1"/>
    </source>
</evidence>
<dbReference type="InterPro" id="IPR032675">
    <property type="entry name" value="LRR_dom_sf"/>
</dbReference>
<comment type="caution">
    <text evidence="2">The sequence shown here is derived from an EMBL/GenBank/DDBJ whole genome shotgun (WGS) entry which is preliminary data.</text>
</comment>
<feature type="compositionally biased region" description="Basic and acidic residues" evidence="1">
    <location>
        <begin position="1"/>
        <end position="13"/>
    </location>
</feature>
<dbReference type="Proteomes" id="UP000724874">
    <property type="component" value="Unassembled WGS sequence"/>
</dbReference>
<evidence type="ECO:0008006" key="4">
    <source>
        <dbReference type="Google" id="ProtNLM"/>
    </source>
</evidence>
<dbReference type="EMBL" id="JADNYJ010000090">
    <property type="protein sequence ID" value="KAF8887460.1"/>
    <property type="molecule type" value="Genomic_DNA"/>
</dbReference>
<dbReference type="OrthoDB" id="2891411at2759"/>
<feature type="compositionally biased region" description="Basic residues" evidence="1">
    <location>
        <begin position="14"/>
        <end position="30"/>
    </location>
</feature>
<proteinExistence type="predicted"/>
<accession>A0A9P5TKX6</accession>
<sequence length="394" mass="46014">MSTIRDSLKESVSRKTRSSVIKTKRPRRHIPQPSKERPVSVAFPILPVELLLEILSYFPRPVDPLSTERWCTLFDDADASEYLAWRKTLLSLSQTCRHWREVFWTQLWRCIEVCEEMHTEEHGKLSKGHPYYVARNATIERRFNSELVRQLEVVTVRDPCLADYVKIINVEVVEFSIKKVLIELARCLSLFPNLRDIKLQILKTQQTEISLASIVRSVFSEHKYMQIRSVGVCNMSYPLLSSCPEARHVGWRLVSSNRSEHPLQYQLSGGIPCCPRVECLELYAYWTRNPEDNSLESIAEAFPNVRELTLRWKAFWIHSDLPDLDFLIKLLRLRKIEMLTLPNIKGDDRREFARTLVEHLLKLQKRDGEAKEAILHWATNKFPEKTILPAPPSK</sequence>
<dbReference type="AlphaFoldDB" id="A0A9P5TKX6"/>
<evidence type="ECO:0000256" key="1">
    <source>
        <dbReference type="SAM" id="MobiDB-lite"/>
    </source>
</evidence>